<keyword evidence="1" id="KW-1133">Transmembrane helix</keyword>
<protein>
    <submittedName>
        <fullName evidence="2">Uncharacterized protein</fullName>
    </submittedName>
</protein>
<dbReference type="EMBL" id="JADYXP020000007">
    <property type="protein sequence ID" value="KAL0120617.1"/>
    <property type="molecule type" value="Genomic_DNA"/>
</dbReference>
<dbReference type="Proteomes" id="UP001430953">
    <property type="component" value="Unassembled WGS sequence"/>
</dbReference>
<keyword evidence="4" id="KW-1185">Reference proteome</keyword>
<name>A0AAW2E542_9HYME</name>
<evidence type="ECO:0000313" key="4">
    <source>
        <dbReference type="Proteomes" id="UP001430953"/>
    </source>
</evidence>
<dbReference type="EMBL" id="JADYXP020000074">
    <property type="protein sequence ID" value="KAL0098387.1"/>
    <property type="molecule type" value="Genomic_DNA"/>
</dbReference>
<keyword evidence="1" id="KW-0472">Membrane</keyword>
<feature type="transmembrane region" description="Helical" evidence="1">
    <location>
        <begin position="101"/>
        <end position="124"/>
    </location>
</feature>
<organism evidence="2 4">
    <name type="scientific">Cardiocondyla obscurior</name>
    <dbReference type="NCBI Taxonomy" id="286306"/>
    <lineage>
        <taxon>Eukaryota</taxon>
        <taxon>Metazoa</taxon>
        <taxon>Ecdysozoa</taxon>
        <taxon>Arthropoda</taxon>
        <taxon>Hexapoda</taxon>
        <taxon>Insecta</taxon>
        <taxon>Pterygota</taxon>
        <taxon>Neoptera</taxon>
        <taxon>Endopterygota</taxon>
        <taxon>Hymenoptera</taxon>
        <taxon>Apocrita</taxon>
        <taxon>Aculeata</taxon>
        <taxon>Formicoidea</taxon>
        <taxon>Formicidae</taxon>
        <taxon>Myrmicinae</taxon>
        <taxon>Cardiocondyla</taxon>
    </lineage>
</organism>
<proteinExistence type="predicted"/>
<sequence>MAETQSDSIYDSIIMYYEERAKKKCQMFLHHPNVRTCILKFKEQLSHNLFLQVATFIAITSLLTPILLFIMFAIISTVFVFIGFMMVQVTVLAIGASILSCILFCIASTIVMVGLFIFFIYYMLYYTNHALNLLVCTKT</sequence>
<keyword evidence="1" id="KW-0812">Transmembrane</keyword>
<evidence type="ECO:0000313" key="3">
    <source>
        <dbReference type="EMBL" id="KAL0120617.1"/>
    </source>
</evidence>
<dbReference type="AlphaFoldDB" id="A0AAW2E542"/>
<evidence type="ECO:0000256" key="1">
    <source>
        <dbReference type="SAM" id="Phobius"/>
    </source>
</evidence>
<feature type="transmembrane region" description="Helical" evidence="1">
    <location>
        <begin position="74"/>
        <end position="94"/>
    </location>
</feature>
<comment type="caution">
    <text evidence="2">The sequence shown here is derived from an EMBL/GenBank/DDBJ whole genome shotgun (WGS) entry which is preliminary data.</text>
</comment>
<accession>A0AAW2E542</accession>
<feature type="transmembrane region" description="Helical" evidence="1">
    <location>
        <begin position="49"/>
        <end position="68"/>
    </location>
</feature>
<reference evidence="2 4" key="1">
    <citation type="submission" date="2023-03" db="EMBL/GenBank/DDBJ databases">
        <title>High recombination rates correlate with genetic variation in Cardiocondyla obscurior ants.</title>
        <authorList>
            <person name="Errbii M."/>
        </authorList>
    </citation>
    <scope>NUCLEOTIDE SEQUENCE [LARGE SCALE GENOMIC DNA]</scope>
    <source>
        <strain evidence="2">Alpha-2009</strain>
        <tissue evidence="2">Whole body</tissue>
    </source>
</reference>
<gene>
    <name evidence="3" type="ORF">PUN28_008357</name>
    <name evidence="2" type="ORF">PUN28_020349</name>
</gene>
<evidence type="ECO:0000313" key="2">
    <source>
        <dbReference type="EMBL" id="KAL0098387.1"/>
    </source>
</evidence>
<dbReference type="Pfam" id="PF16015">
    <property type="entry name" value="Promethin"/>
    <property type="match status" value="1"/>
</dbReference>